<dbReference type="PANTHER" id="PTHR43323">
    <property type="entry name" value="3-HYDROXY-3-METHYLGLUTARYL COENZYME A SYNTHASE"/>
    <property type="match status" value="1"/>
</dbReference>
<dbReference type="EMBL" id="CAJNNV010027391">
    <property type="protein sequence ID" value="CAE8620215.1"/>
    <property type="molecule type" value="Genomic_DNA"/>
</dbReference>
<organism evidence="5 6">
    <name type="scientific">Polarella glacialis</name>
    <name type="common">Dinoflagellate</name>
    <dbReference type="NCBI Taxonomy" id="89957"/>
    <lineage>
        <taxon>Eukaryota</taxon>
        <taxon>Sar</taxon>
        <taxon>Alveolata</taxon>
        <taxon>Dinophyceae</taxon>
        <taxon>Suessiales</taxon>
        <taxon>Suessiaceae</taxon>
        <taxon>Polarella</taxon>
    </lineage>
</organism>
<evidence type="ECO:0000259" key="4">
    <source>
        <dbReference type="Pfam" id="PF08540"/>
    </source>
</evidence>
<dbReference type="GO" id="GO:0010142">
    <property type="term" value="P:farnesyl diphosphate biosynthetic process, mevalonate pathway"/>
    <property type="evidence" value="ECO:0007669"/>
    <property type="project" value="InterPro"/>
</dbReference>
<accession>A0A813G590</accession>
<feature type="domain" description="Hydroxymethylglutaryl-coenzyme A synthase N-terminal" evidence="3">
    <location>
        <begin position="1"/>
        <end position="78"/>
    </location>
</feature>
<dbReference type="Pfam" id="PF08540">
    <property type="entry name" value="HMG_CoA_synt_C"/>
    <property type="match status" value="2"/>
</dbReference>
<dbReference type="AlphaFoldDB" id="A0A813G590"/>
<dbReference type="InterPro" id="IPR013528">
    <property type="entry name" value="HMG_CoA_synth_N"/>
</dbReference>
<comment type="similarity">
    <text evidence="1">Belongs to the thiolase-like superfamily. HMG-CoA synthase family.</text>
</comment>
<gene>
    <name evidence="5" type="ORF">PGLA1383_LOCUS37781</name>
</gene>
<evidence type="ECO:0000313" key="5">
    <source>
        <dbReference type="EMBL" id="CAE8620215.1"/>
    </source>
</evidence>
<dbReference type="PANTHER" id="PTHR43323:SF2">
    <property type="entry name" value="HYDROXYMETHYLGLUTARYL-COA SYNTHASE"/>
    <property type="match status" value="1"/>
</dbReference>
<evidence type="ECO:0000313" key="6">
    <source>
        <dbReference type="Proteomes" id="UP000654075"/>
    </source>
</evidence>
<keyword evidence="6" id="KW-1185">Reference proteome</keyword>
<dbReference type="Pfam" id="PF01154">
    <property type="entry name" value="HMG_CoA_synt_N"/>
    <property type="match status" value="1"/>
</dbReference>
<evidence type="ECO:0000256" key="1">
    <source>
        <dbReference type="ARBA" id="ARBA00007061"/>
    </source>
</evidence>
<evidence type="ECO:0008006" key="7">
    <source>
        <dbReference type="Google" id="ProtNLM"/>
    </source>
</evidence>
<feature type="domain" description="Hydroxymethylglutaryl-coenzyme A synthase C-terminal" evidence="4">
    <location>
        <begin position="178"/>
        <end position="316"/>
    </location>
</feature>
<dbReference type="GO" id="GO:0006084">
    <property type="term" value="P:acetyl-CoA metabolic process"/>
    <property type="evidence" value="ECO:0007669"/>
    <property type="project" value="InterPro"/>
</dbReference>
<feature type="domain" description="Hydroxymethylglutaryl-coenzyme A synthase C-terminal" evidence="4">
    <location>
        <begin position="84"/>
        <end position="171"/>
    </location>
</feature>
<sequence>MDIFERYANESNIEGVDQYNACYGGQAAGLCTQAWIESDRWDGRYGIAVATDISEAHPMGMAFVGAATTAALFFPDAPLPHHSQRASCVMHRFDFCKPVGWHDIAPITDGKYSVECYLDALDVCYATLRQKLNGRGPLEVTDYNVFHTGGGYHVVRKAFERMCRAEYKNLKPAERDELNQSKLAPSVSLLKIIGPCHTVSSFLNTASVCMNTMEKALGKVILVFTYGSGCAASLYQMRVDDVPFFDTLEVWKLQFYRNAIKLKPWESHIHNFYVETWMKFDYIPHGRRTGKISVWSYEDDVYYLMQIDKFGRRFYHRGGLATGPLDDSLRLPVDKAEERPQREHFGPILQRPQPKAKLEDSKEERFREIEYAMAFGEEVESSKYEALAEHTDRYNPNLKVTIRRPIAQKAIRVEPDGQSHTYQIVGTWSSRQPEDMPSAMSGGWFFELTLGENRWESFYLIQDGDPEKRIYPSQPRASCSSAEVVTVGPHSGGPKHEWLLDCRTRVNVPEEQVGMPGDKYRVTFRWDTLKDLTWEKLKGEKGEVAPGQYYISGSWTHWEFVELQPDNTGLRRRKQGWYSTEAQMTSLGLEFKVVRNKDPSQSIYPQAPPPSTGLAVTQHSPICGPDDGESGLWKIEDSPGTVYRISFFRDPADCESMRIDWKKVEDRPLGAEPEPAFFLVGPYNDWGANGATRMHRVDDGIFAGEVPIQELAADPNMPLTKQPLMPFRILMHKMRSRCIHPDQDQCSQLSEHKVLMDENKDNFSWHIGRHPSDKAQKGDSFSVRLQVAKDGSHVVTWSKQN</sequence>
<evidence type="ECO:0000256" key="2">
    <source>
        <dbReference type="ARBA" id="ARBA00022679"/>
    </source>
</evidence>
<dbReference type="Gene3D" id="3.40.47.10">
    <property type="match status" value="1"/>
</dbReference>
<protein>
    <recommendedName>
        <fullName evidence="7">Hydroxymethylglutaryl-CoA synthase</fullName>
    </recommendedName>
</protein>
<keyword evidence="2" id="KW-0808">Transferase</keyword>
<dbReference type="OrthoDB" id="293016at2759"/>
<proteinExistence type="inferred from homology"/>
<dbReference type="GO" id="GO:0004421">
    <property type="term" value="F:hydroxymethylglutaryl-CoA synthase activity"/>
    <property type="evidence" value="ECO:0007669"/>
    <property type="project" value="InterPro"/>
</dbReference>
<reference evidence="5" key="1">
    <citation type="submission" date="2021-02" db="EMBL/GenBank/DDBJ databases">
        <authorList>
            <person name="Dougan E. K."/>
            <person name="Rhodes N."/>
            <person name="Thang M."/>
            <person name="Chan C."/>
        </authorList>
    </citation>
    <scope>NUCLEOTIDE SEQUENCE</scope>
</reference>
<comment type="caution">
    <text evidence="5">The sequence shown here is derived from an EMBL/GenBank/DDBJ whole genome shotgun (WGS) entry which is preliminary data.</text>
</comment>
<dbReference type="SUPFAM" id="SSF53901">
    <property type="entry name" value="Thiolase-like"/>
    <property type="match status" value="1"/>
</dbReference>
<name>A0A813G590_POLGL</name>
<dbReference type="InterPro" id="IPR013746">
    <property type="entry name" value="HMG_CoA_synt_C_dom"/>
</dbReference>
<dbReference type="InterPro" id="IPR016039">
    <property type="entry name" value="Thiolase-like"/>
</dbReference>
<dbReference type="Proteomes" id="UP000654075">
    <property type="component" value="Unassembled WGS sequence"/>
</dbReference>
<evidence type="ECO:0000259" key="3">
    <source>
        <dbReference type="Pfam" id="PF01154"/>
    </source>
</evidence>